<accession>A0A0V0GHL9</accession>
<name>A0A0V0GHL9_SOLCH</name>
<feature type="compositionally biased region" description="Polar residues" evidence="1">
    <location>
        <begin position="8"/>
        <end position="22"/>
    </location>
</feature>
<protein>
    <submittedName>
        <fullName evidence="2">Putative ovule protein</fullName>
    </submittedName>
</protein>
<reference evidence="2" key="1">
    <citation type="submission" date="2015-12" db="EMBL/GenBank/DDBJ databases">
        <title>Gene expression during late stages of embryo sac development: a critical building block for successful pollen-pistil interactions.</title>
        <authorList>
            <person name="Liu Y."/>
            <person name="Joly V."/>
            <person name="Sabar M."/>
            <person name="Matton D.P."/>
        </authorList>
    </citation>
    <scope>NUCLEOTIDE SEQUENCE</scope>
</reference>
<dbReference type="EMBL" id="GEDG01038903">
    <property type="protein sequence ID" value="JAP07368.1"/>
    <property type="molecule type" value="Transcribed_RNA"/>
</dbReference>
<organism evidence="2">
    <name type="scientific">Solanum chacoense</name>
    <name type="common">Chaco potato</name>
    <dbReference type="NCBI Taxonomy" id="4108"/>
    <lineage>
        <taxon>Eukaryota</taxon>
        <taxon>Viridiplantae</taxon>
        <taxon>Streptophyta</taxon>
        <taxon>Embryophyta</taxon>
        <taxon>Tracheophyta</taxon>
        <taxon>Spermatophyta</taxon>
        <taxon>Magnoliopsida</taxon>
        <taxon>eudicotyledons</taxon>
        <taxon>Gunneridae</taxon>
        <taxon>Pentapetalae</taxon>
        <taxon>asterids</taxon>
        <taxon>lamiids</taxon>
        <taxon>Solanales</taxon>
        <taxon>Solanaceae</taxon>
        <taxon>Solanoideae</taxon>
        <taxon>Solaneae</taxon>
        <taxon>Solanum</taxon>
    </lineage>
</organism>
<sequence length="86" mass="10180">MLGCTRGRASNSRGVHSKVQTSSHEWFDKKQTWKKGRYNILKLSQKHLTEKHYIHHIQFYYFSMLTMQGEATKRKSSKTQVYSSLL</sequence>
<dbReference type="AlphaFoldDB" id="A0A0V0GHL9"/>
<evidence type="ECO:0000313" key="2">
    <source>
        <dbReference type="EMBL" id="JAP07368.1"/>
    </source>
</evidence>
<feature type="non-terminal residue" evidence="2">
    <location>
        <position position="86"/>
    </location>
</feature>
<evidence type="ECO:0000256" key="1">
    <source>
        <dbReference type="SAM" id="MobiDB-lite"/>
    </source>
</evidence>
<proteinExistence type="predicted"/>
<feature type="region of interest" description="Disordered" evidence="1">
    <location>
        <begin position="1"/>
        <end position="22"/>
    </location>
</feature>